<evidence type="ECO:0000256" key="2">
    <source>
        <dbReference type="PROSITE-ProRule" id="PRU00497"/>
    </source>
</evidence>
<feature type="chain" id="PRO_5012249907" evidence="3">
    <location>
        <begin position="18"/>
        <end position="188"/>
    </location>
</feature>
<dbReference type="PROSITE" id="PS51155">
    <property type="entry name" value="CHIT_BIND_RR_2"/>
    <property type="match status" value="1"/>
</dbReference>
<evidence type="ECO:0000313" key="4">
    <source>
        <dbReference type="EMBL" id="CRL00577.1"/>
    </source>
</evidence>
<organism evidence="4 5">
    <name type="scientific">Clunio marinus</name>
    <dbReference type="NCBI Taxonomy" id="568069"/>
    <lineage>
        <taxon>Eukaryota</taxon>
        <taxon>Metazoa</taxon>
        <taxon>Ecdysozoa</taxon>
        <taxon>Arthropoda</taxon>
        <taxon>Hexapoda</taxon>
        <taxon>Insecta</taxon>
        <taxon>Pterygota</taxon>
        <taxon>Neoptera</taxon>
        <taxon>Endopterygota</taxon>
        <taxon>Diptera</taxon>
        <taxon>Nematocera</taxon>
        <taxon>Chironomoidea</taxon>
        <taxon>Chironomidae</taxon>
        <taxon>Clunio</taxon>
    </lineage>
</organism>
<dbReference type="InterPro" id="IPR000618">
    <property type="entry name" value="Insect_cuticle"/>
</dbReference>
<dbReference type="PRINTS" id="PR00947">
    <property type="entry name" value="CUTICLE"/>
</dbReference>
<feature type="signal peptide" evidence="3">
    <location>
        <begin position="1"/>
        <end position="17"/>
    </location>
</feature>
<dbReference type="PANTHER" id="PTHR12236">
    <property type="entry name" value="STRUCTURAL CONTITUENT OF CUTICLE"/>
    <property type="match status" value="1"/>
</dbReference>
<dbReference type="AlphaFoldDB" id="A0A1J1IPZ9"/>
<sequence length="188" mass="20961">MAFKFVILFATLAAVNAGVLQPAGVYQHTQALYPQAAAIVKQPVYSQPAYVQSAPVLYKQPALIKQVVHEEPANYEFNYDVHDQQTGDIKQQHEKAINGAIQGQYSLIDADGYRRIVDYTADDHQGFQANVRREPLHEQRIVKTVQPVLVKKVIAQPAIAVQKLYAQPAPWQAPAQPWQAQAHAPWSA</sequence>
<keyword evidence="5" id="KW-1185">Reference proteome</keyword>
<dbReference type="PROSITE" id="PS00233">
    <property type="entry name" value="CHIT_BIND_RR_1"/>
    <property type="match status" value="1"/>
</dbReference>
<dbReference type="PANTHER" id="PTHR12236:SF46">
    <property type="entry name" value="CUTICULAR PROTEIN 30B-RELATED"/>
    <property type="match status" value="1"/>
</dbReference>
<gene>
    <name evidence="4" type="ORF">CLUMA_CG013837</name>
</gene>
<dbReference type="OrthoDB" id="6427684at2759"/>
<dbReference type="STRING" id="568069.A0A1J1IPZ9"/>
<evidence type="ECO:0000256" key="1">
    <source>
        <dbReference type="ARBA" id="ARBA00022460"/>
    </source>
</evidence>
<dbReference type="InterPro" id="IPR031311">
    <property type="entry name" value="CHIT_BIND_RR_consensus"/>
</dbReference>
<dbReference type="EMBL" id="CVRI01000054">
    <property type="protein sequence ID" value="CRL00577.1"/>
    <property type="molecule type" value="Genomic_DNA"/>
</dbReference>
<keyword evidence="1 2" id="KW-0193">Cuticle</keyword>
<evidence type="ECO:0000256" key="3">
    <source>
        <dbReference type="SAM" id="SignalP"/>
    </source>
</evidence>
<dbReference type="GO" id="GO:0005615">
    <property type="term" value="C:extracellular space"/>
    <property type="evidence" value="ECO:0007669"/>
    <property type="project" value="TreeGrafter"/>
</dbReference>
<keyword evidence="3" id="KW-0732">Signal</keyword>
<reference evidence="4 5" key="1">
    <citation type="submission" date="2015-04" db="EMBL/GenBank/DDBJ databases">
        <authorList>
            <person name="Syromyatnikov M.Y."/>
            <person name="Popov V.N."/>
        </authorList>
    </citation>
    <scope>NUCLEOTIDE SEQUENCE [LARGE SCALE GENOMIC DNA]</scope>
</reference>
<dbReference type="GO" id="GO:0042302">
    <property type="term" value="F:structural constituent of cuticle"/>
    <property type="evidence" value="ECO:0007669"/>
    <property type="project" value="UniProtKB-UniRule"/>
</dbReference>
<proteinExistence type="predicted"/>
<dbReference type="GO" id="GO:0031012">
    <property type="term" value="C:extracellular matrix"/>
    <property type="evidence" value="ECO:0007669"/>
    <property type="project" value="TreeGrafter"/>
</dbReference>
<dbReference type="InterPro" id="IPR051217">
    <property type="entry name" value="Insect_Cuticle_Struc_Prot"/>
</dbReference>
<accession>A0A1J1IPZ9</accession>
<dbReference type="Pfam" id="PF00379">
    <property type="entry name" value="Chitin_bind_4"/>
    <property type="match status" value="1"/>
</dbReference>
<name>A0A1J1IPZ9_9DIPT</name>
<evidence type="ECO:0000313" key="5">
    <source>
        <dbReference type="Proteomes" id="UP000183832"/>
    </source>
</evidence>
<protein>
    <submittedName>
        <fullName evidence="4">CLUMA_CG013837, isoform A</fullName>
    </submittedName>
</protein>
<dbReference type="Proteomes" id="UP000183832">
    <property type="component" value="Unassembled WGS sequence"/>
</dbReference>